<name>A0A1L6JB65_9SPHN</name>
<evidence type="ECO:0000313" key="4">
    <source>
        <dbReference type="EMBL" id="APR53189.1"/>
    </source>
</evidence>
<dbReference type="EMBL" id="QQWO01000005">
    <property type="protein sequence ID" value="RSV04766.1"/>
    <property type="molecule type" value="Genomic_DNA"/>
</dbReference>
<dbReference type="PANTHER" id="PTHR47234">
    <property type="match status" value="1"/>
</dbReference>
<reference evidence="5 7" key="3">
    <citation type="submission" date="2018-07" db="EMBL/GenBank/DDBJ databases">
        <title>Genomic and Epidemiologic Investigation of an Indolent Hospital Outbreak.</title>
        <authorList>
            <person name="Johnson R.C."/>
            <person name="Deming C."/>
            <person name="Conlan S."/>
            <person name="Zellmer C.J."/>
            <person name="Michelin A.V."/>
            <person name="Lee-Lin S."/>
            <person name="Thomas P.J."/>
            <person name="Park M."/>
            <person name="Weingarten R.A."/>
            <person name="Less J."/>
            <person name="Dekker J.P."/>
            <person name="Frank K.M."/>
            <person name="Musser K.A."/>
            <person name="Mcquiston J.R."/>
            <person name="Henderson D.K."/>
            <person name="Lau A.F."/>
            <person name="Palmore T.N."/>
            <person name="Segre J.A."/>
        </authorList>
    </citation>
    <scope>NUCLEOTIDE SEQUENCE [LARGE SCALE GENOMIC DNA]</scope>
    <source>
        <strain evidence="5 7">SK-NIH.Env10_0317</strain>
    </source>
</reference>
<organism evidence="4 6">
    <name type="scientific">Sphingomonas koreensis</name>
    <dbReference type="NCBI Taxonomy" id="93064"/>
    <lineage>
        <taxon>Bacteria</taxon>
        <taxon>Pseudomonadati</taxon>
        <taxon>Pseudomonadota</taxon>
        <taxon>Alphaproteobacteria</taxon>
        <taxon>Sphingomonadales</taxon>
        <taxon>Sphingomonadaceae</taxon>
        <taxon>Sphingomonas</taxon>
    </lineage>
</organism>
<accession>A0A1L6JB65</accession>
<dbReference type="KEGG" id="skr:BRX40_12820"/>
<dbReference type="EMBL" id="CP018820">
    <property type="protein sequence ID" value="APR53189.1"/>
    <property type="molecule type" value="Genomic_DNA"/>
</dbReference>
<keyword evidence="6" id="KW-1185">Reference proteome</keyword>
<dbReference type="AlphaFoldDB" id="A0A1L6JB65"/>
<sequence>MIGTSALVAPFAVAYAQQAGETHEEAPEVVIYGILDNGTLSCVRPQDDLNEADIAAFGVNNVGELIDEVSTAASGDEPVVLVNGRPVTSLADVSDLPAEAISRIQILPRQAAAALGQPPGRRVLNVVIKNNLQQATLNAAATLATAGKGTAWQGEASLLRQRNGNRTSIVVRGKRTDPLLESDRSIPATDAASLFGRTGNILPYPAGSLEIDTLLSAQGGRLVYTAAVPAGRERPTIADFAATANIADISDAARLRTLIDKREGIEVNANITRKLGTDTVLSVNVKIDADRSDGLNGPAGISLRIPVGSLYSPFSRDVLLSRALPALAVASDTSNVNFGTSLTTRLGTWRLSALGSFIHANSRRTIETGIDARTLQDAIVAGTRNPFAPITQDAAPLLVTRSRAVSDLAQIQAIATGPLAQLPAGPVTATIRAGARFDRFNARTTDAFATRRSRFSRVEWSLFGNVVLPLLADRKLGTLDVQANGAIRDISAVGTVSEYGASANWRPGASTELSLAYNVQRVAPSAGLLSEPVVVTPNYRVFDFIRGESVLVDFVTGGNPDLRTGQRDVLTASARFSPFAKLALTLSGELNHVRSRDLVGILPPVSAAVQAAYPDRFQRDSDGRLRRVDSRAVNFAREARDELRWGFDFRHAFANGVPGRPAAGDDSETSSLQGAARGIRVNARLFHSWTLRSDRTARAGLPVVDLLDGGAIGYGGGVPAHVVDGAAGLLMNGMGIQLSGTWRSASTIRGGTTAAPANLYFASHGTLDLRLFSNLAASFPKASWAKGVRISLDFTNLLDSKQRVRDDSGLTPSRYHPDLLDPWGRTVRLTLRKIF</sequence>
<dbReference type="OrthoDB" id="7224136at2"/>
<protein>
    <recommendedName>
        <fullName evidence="8">TonB-dependent receptor</fullName>
    </recommendedName>
</protein>
<dbReference type="SUPFAM" id="SSF56935">
    <property type="entry name" value="Porins"/>
    <property type="match status" value="1"/>
</dbReference>
<evidence type="ECO:0000256" key="1">
    <source>
        <dbReference type="ARBA" id="ARBA00004442"/>
    </source>
</evidence>
<reference evidence="4" key="1">
    <citation type="submission" date="2016-12" db="EMBL/GenBank/DDBJ databases">
        <title>Whole genome sequencing of Sphingomonas koreensis.</title>
        <authorList>
            <person name="Conlan S."/>
            <person name="Thomas P.J."/>
            <person name="Mullikin J."/>
            <person name="Palmore T.N."/>
            <person name="Frank K.M."/>
            <person name="Segre J.A."/>
        </authorList>
    </citation>
    <scope>NUCLEOTIDE SEQUENCE</scope>
    <source>
        <strain evidence="4">ABOJV</strain>
    </source>
</reference>
<dbReference type="PANTHER" id="PTHR47234:SF1">
    <property type="entry name" value="TONB-DEPENDENT RECEPTOR"/>
    <property type="match status" value="1"/>
</dbReference>
<evidence type="ECO:0000256" key="3">
    <source>
        <dbReference type="ARBA" id="ARBA00023237"/>
    </source>
</evidence>
<gene>
    <name evidence="4" type="ORF">BRX40_12820</name>
    <name evidence="5" type="ORF">CA257_07600</name>
</gene>
<dbReference type="GO" id="GO:0009279">
    <property type="term" value="C:cell outer membrane"/>
    <property type="evidence" value="ECO:0007669"/>
    <property type="project" value="UniProtKB-SubCell"/>
</dbReference>
<dbReference type="STRING" id="93064.BRX40_12820"/>
<dbReference type="GeneID" id="44133445"/>
<evidence type="ECO:0000313" key="5">
    <source>
        <dbReference type="EMBL" id="RSV04766.1"/>
    </source>
</evidence>
<dbReference type="InterPro" id="IPR036942">
    <property type="entry name" value="Beta-barrel_TonB_sf"/>
</dbReference>
<proteinExistence type="predicted"/>
<comment type="subcellular location">
    <subcellularLocation>
        <location evidence="1">Cell outer membrane</location>
    </subcellularLocation>
</comment>
<reference evidence="6" key="2">
    <citation type="submission" date="2016-12" db="EMBL/GenBank/DDBJ databases">
        <title>Whole genome sequencing of Sphingomonas sp. ABOJV.</title>
        <authorList>
            <person name="Conlan S."/>
            <person name="Thomas P.J."/>
            <person name="Mullikin J."/>
            <person name="Palmore T.N."/>
            <person name="Frank K.M."/>
            <person name="Segre J.A."/>
        </authorList>
    </citation>
    <scope>NUCLEOTIDE SEQUENCE [LARGE SCALE GENOMIC DNA]</scope>
    <source>
        <strain evidence="6">ABOJV</strain>
    </source>
</reference>
<evidence type="ECO:0000313" key="7">
    <source>
        <dbReference type="Proteomes" id="UP000286681"/>
    </source>
</evidence>
<evidence type="ECO:0000313" key="6">
    <source>
        <dbReference type="Proteomes" id="UP000185161"/>
    </source>
</evidence>
<dbReference type="Proteomes" id="UP000185161">
    <property type="component" value="Chromosome"/>
</dbReference>
<dbReference type="Gene3D" id="2.40.170.20">
    <property type="entry name" value="TonB-dependent receptor, beta-barrel domain"/>
    <property type="match status" value="1"/>
</dbReference>
<evidence type="ECO:0008006" key="8">
    <source>
        <dbReference type="Google" id="ProtNLM"/>
    </source>
</evidence>
<evidence type="ECO:0000256" key="2">
    <source>
        <dbReference type="ARBA" id="ARBA00023136"/>
    </source>
</evidence>
<keyword evidence="3" id="KW-0998">Cell outer membrane</keyword>
<keyword evidence="2" id="KW-0472">Membrane</keyword>
<dbReference type="Proteomes" id="UP000286681">
    <property type="component" value="Unassembled WGS sequence"/>
</dbReference>
<dbReference type="RefSeq" id="WP_075151860.1">
    <property type="nucleotide sequence ID" value="NZ_CP018820.1"/>
</dbReference>